<accession>A5DKK5</accession>
<sequence>MNFTVASHEAEILGQAGIIYAMLLGGTAIIGGISFGIRQLTLKESPDTKTTSFAAKDMADGIELKTIESGESESQNSSKSSPESELGKTDVIRLLDSGNTLQRSPIRLSPISNCWTASGPISLRYDEIPWSPIPQRNNWLKDLYDVQKSMAQDTLALKEDLQALKSIKLSQCVYPSVVIPPIRFLSVWRANQAVEETKELLLDPSVDKCTKTIGLVRLSGLAAAKAFSLAVNPFSLYSFQALIEQLVDTGLVFQIIAQSPQPKYSMLLVVDIVASYSWHVWNDARSKAAAYGGARVMVIRTFCNLLLGLDGETTPQFVQVKLSILLEKMISTTRCHEYLTVVPMVAQAINIAVGGRTKTVFYDALFVIVVKHRQCCLEDEYLQQNTVLQQVISDGLASHSPKEREKALKLSQEVSGQVMVFAANAAADTSDLSHASAG</sequence>
<organism evidence="3 4">
    <name type="scientific">Meyerozyma guilliermondii (strain ATCC 6260 / CBS 566 / DSM 6381 / JCM 1539 / NBRC 10279 / NRRL Y-324)</name>
    <name type="common">Yeast</name>
    <name type="synonym">Candida guilliermondii</name>
    <dbReference type="NCBI Taxonomy" id="294746"/>
    <lineage>
        <taxon>Eukaryota</taxon>
        <taxon>Fungi</taxon>
        <taxon>Dikarya</taxon>
        <taxon>Ascomycota</taxon>
        <taxon>Saccharomycotina</taxon>
        <taxon>Pichiomycetes</taxon>
        <taxon>Debaryomycetaceae</taxon>
        <taxon>Meyerozyma</taxon>
    </lineage>
</organism>
<keyword evidence="2" id="KW-0812">Transmembrane</keyword>
<evidence type="ECO:0000313" key="3">
    <source>
        <dbReference type="EMBL" id="EDK39708.2"/>
    </source>
</evidence>
<dbReference type="KEGG" id="pgu:PGUG_03806"/>
<evidence type="ECO:0000256" key="1">
    <source>
        <dbReference type="SAM" id="MobiDB-lite"/>
    </source>
</evidence>
<dbReference type="eggNOG" id="ENOG502SR5S">
    <property type="taxonomic scope" value="Eukaryota"/>
</dbReference>
<feature type="region of interest" description="Disordered" evidence="1">
    <location>
        <begin position="66"/>
        <end position="87"/>
    </location>
</feature>
<dbReference type="InParanoid" id="A5DKK5"/>
<feature type="compositionally biased region" description="Low complexity" evidence="1">
    <location>
        <begin position="72"/>
        <end position="84"/>
    </location>
</feature>
<name>A5DKK5_PICGU</name>
<evidence type="ECO:0000256" key="2">
    <source>
        <dbReference type="SAM" id="Phobius"/>
    </source>
</evidence>
<dbReference type="GeneID" id="5126183"/>
<keyword evidence="4" id="KW-1185">Reference proteome</keyword>
<dbReference type="OrthoDB" id="4026474at2759"/>
<dbReference type="HOGENOM" id="CLU_625707_0_0_1"/>
<dbReference type="Proteomes" id="UP000001997">
    <property type="component" value="Unassembled WGS sequence"/>
</dbReference>
<dbReference type="EMBL" id="CH408158">
    <property type="protein sequence ID" value="EDK39708.2"/>
    <property type="molecule type" value="Genomic_DNA"/>
</dbReference>
<dbReference type="VEuPathDB" id="FungiDB:PGUG_03806"/>
<dbReference type="RefSeq" id="XP_001484425.2">
    <property type="nucleotide sequence ID" value="XM_001484375.1"/>
</dbReference>
<keyword evidence="2" id="KW-0472">Membrane</keyword>
<evidence type="ECO:0000313" key="4">
    <source>
        <dbReference type="Proteomes" id="UP000001997"/>
    </source>
</evidence>
<proteinExistence type="predicted"/>
<gene>
    <name evidence="3" type="ORF">PGUG_03806</name>
</gene>
<keyword evidence="2" id="KW-1133">Transmembrane helix</keyword>
<feature type="transmembrane region" description="Helical" evidence="2">
    <location>
        <begin position="12"/>
        <end position="37"/>
    </location>
</feature>
<protein>
    <submittedName>
        <fullName evidence="3">Uncharacterized protein</fullName>
    </submittedName>
</protein>
<reference evidence="3 4" key="1">
    <citation type="journal article" date="2009" name="Nature">
        <title>Evolution of pathogenicity and sexual reproduction in eight Candida genomes.</title>
        <authorList>
            <person name="Butler G."/>
            <person name="Rasmussen M.D."/>
            <person name="Lin M.F."/>
            <person name="Santos M.A."/>
            <person name="Sakthikumar S."/>
            <person name="Munro C.A."/>
            <person name="Rheinbay E."/>
            <person name="Grabherr M."/>
            <person name="Forche A."/>
            <person name="Reedy J.L."/>
            <person name="Agrafioti I."/>
            <person name="Arnaud M.B."/>
            <person name="Bates S."/>
            <person name="Brown A.J."/>
            <person name="Brunke S."/>
            <person name="Costanzo M.C."/>
            <person name="Fitzpatrick D.A."/>
            <person name="de Groot P.W."/>
            <person name="Harris D."/>
            <person name="Hoyer L.L."/>
            <person name="Hube B."/>
            <person name="Klis F.M."/>
            <person name="Kodira C."/>
            <person name="Lennard N."/>
            <person name="Logue M.E."/>
            <person name="Martin R."/>
            <person name="Neiman A.M."/>
            <person name="Nikolaou E."/>
            <person name="Quail M.A."/>
            <person name="Quinn J."/>
            <person name="Santos M.C."/>
            <person name="Schmitzberger F.F."/>
            <person name="Sherlock G."/>
            <person name="Shah P."/>
            <person name="Silverstein K.A."/>
            <person name="Skrzypek M.S."/>
            <person name="Soll D."/>
            <person name="Staggs R."/>
            <person name="Stansfield I."/>
            <person name="Stumpf M.P."/>
            <person name="Sudbery P.E."/>
            <person name="Srikantha T."/>
            <person name="Zeng Q."/>
            <person name="Berman J."/>
            <person name="Berriman M."/>
            <person name="Heitman J."/>
            <person name="Gow N.A."/>
            <person name="Lorenz M.C."/>
            <person name="Birren B.W."/>
            <person name="Kellis M."/>
            <person name="Cuomo C.A."/>
        </authorList>
    </citation>
    <scope>NUCLEOTIDE SEQUENCE [LARGE SCALE GENOMIC DNA]</scope>
    <source>
        <strain evidence="4">ATCC 6260 / CBS 566 / DSM 6381 / JCM 1539 / NBRC 10279 / NRRL Y-324</strain>
    </source>
</reference>
<dbReference type="AlphaFoldDB" id="A5DKK5"/>